<feature type="compositionally biased region" description="Pro residues" evidence="6">
    <location>
        <begin position="442"/>
        <end position="463"/>
    </location>
</feature>
<feature type="region of interest" description="Disordered" evidence="6">
    <location>
        <begin position="715"/>
        <end position="750"/>
    </location>
</feature>
<dbReference type="InterPro" id="IPR013324">
    <property type="entry name" value="RNA_pol_sigma_r3/r4-like"/>
</dbReference>
<dbReference type="InterPro" id="IPR007627">
    <property type="entry name" value="RNA_pol_sigma70_r2"/>
</dbReference>
<feature type="domain" description="RNA polymerase sigma-70 region 2" evidence="8">
    <location>
        <begin position="63"/>
        <end position="127"/>
    </location>
</feature>
<gene>
    <name evidence="10" type="ORF">ET475_02255</name>
</gene>
<dbReference type="GO" id="GO:0016987">
    <property type="term" value="F:sigma factor activity"/>
    <property type="evidence" value="ECO:0007669"/>
    <property type="project" value="UniProtKB-KW"/>
</dbReference>
<keyword evidence="4" id="KW-0238">DNA-binding</keyword>
<evidence type="ECO:0000313" key="10">
    <source>
        <dbReference type="EMBL" id="QAY58934.1"/>
    </source>
</evidence>
<evidence type="ECO:0000256" key="2">
    <source>
        <dbReference type="ARBA" id="ARBA00023015"/>
    </source>
</evidence>
<feature type="transmembrane region" description="Helical" evidence="7">
    <location>
        <begin position="273"/>
        <end position="292"/>
    </location>
</feature>
<dbReference type="GO" id="GO:0006352">
    <property type="term" value="P:DNA-templated transcription initiation"/>
    <property type="evidence" value="ECO:0007669"/>
    <property type="project" value="InterPro"/>
</dbReference>
<feature type="transmembrane region" description="Helical" evidence="7">
    <location>
        <begin position="372"/>
        <end position="400"/>
    </location>
</feature>
<dbReference type="Gene3D" id="1.10.10.1320">
    <property type="entry name" value="Anti-sigma factor, zinc-finger domain"/>
    <property type="match status" value="1"/>
</dbReference>
<evidence type="ECO:0000256" key="5">
    <source>
        <dbReference type="ARBA" id="ARBA00023163"/>
    </source>
</evidence>
<dbReference type="Pfam" id="PF13490">
    <property type="entry name" value="zf-HC2"/>
    <property type="match status" value="1"/>
</dbReference>
<feature type="compositionally biased region" description="Acidic residues" evidence="6">
    <location>
        <begin position="547"/>
        <end position="557"/>
    </location>
</feature>
<feature type="region of interest" description="Disordered" evidence="6">
    <location>
        <begin position="764"/>
        <end position="931"/>
    </location>
</feature>
<dbReference type="InterPro" id="IPR036388">
    <property type="entry name" value="WH-like_DNA-bd_sf"/>
</dbReference>
<dbReference type="Pfam" id="PF04542">
    <property type="entry name" value="Sigma70_r2"/>
    <property type="match status" value="1"/>
</dbReference>
<organism evidence="10 11">
    <name type="scientific">Microbacterium protaetiae</name>
    <dbReference type="NCBI Taxonomy" id="2509458"/>
    <lineage>
        <taxon>Bacteria</taxon>
        <taxon>Bacillati</taxon>
        <taxon>Actinomycetota</taxon>
        <taxon>Actinomycetes</taxon>
        <taxon>Micrococcales</taxon>
        <taxon>Microbacteriaceae</taxon>
        <taxon>Microbacterium</taxon>
    </lineage>
</organism>
<dbReference type="Proteomes" id="UP000293995">
    <property type="component" value="Chromosome"/>
</dbReference>
<keyword evidence="2" id="KW-0805">Transcription regulation</keyword>
<evidence type="ECO:0000259" key="9">
    <source>
        <dbReference type="Pfam" id="PF13490"/>
    </source>
</evidence>
<dbReference type="OrthoDB" id="4990598at2"/>
<dbReference type="InterPro" id="IPR041916">
    <property type="entry name" value="Anti_sigma_zinc_sf"/>
</dbReference>
<evidence type="ECO:0000256" key="6">
    <source>
        <dbReference type="SAM" id="MobiDB-lite"/>
    </source>
</evidence>
<dbReference type="PANTHER" id="PTHR43133">
    <property type="entry name" value="RNA POLYMERASE ECF-TYPE SIGMA FACTO"/>
    <property type="match status" value="1"/>
</dbReference>
<evidence type="ECO:0000256" key="7">
    <source>
        <dbReference type="SAM" id="Phobius"/>
    </source>
</evidence>
<dbReference type="InterPro" id="IPR014284">
    <property type="entry name" value="RNA_pol_sigma-70_dom"/>
</dbReference>
<evidence type="ECO:0000256" key="1">
    <source>
        <dbReference type="ARBA" id="ARBA00010641"/>
    </source>
</evidence>
<evidence type="ECO:0000259" key="8">
    <source>
        <dbReference type="Pfam" id="PF04542"/>
    </source>
</evidence>
<feature type="domain" description="Putative zinc-finger" evidence="9">
    <location>
        <begin position="226"/>
        <end position="260"/>
    </location>
</feature>
<keyword evidence="7" id="KW-0472">Membrane</keyword>
<accession>A0A4P6EAE6</accession>
<dbReference type="Gene3D" id="1.10.10.10">
    <property type="entry name" value="Winged helix-like DNA-binding domain superfamily/Winged helix DNA-binding domain"/>
    <property type="match status" value="1"/>
</dbReference>
<proteinExistence type="inferred from homology"/>
<feature type="compositionally biased region" description="Basic residues" evidence="6">
    <location>
        <begin position="1"/>
        <end position="12"/>
    </location>
</feature>
<feature type="compositionally biased region" description="Low complexity" evidence="6">
    <location>
        <begin position="869"/>
        <end position="931"/>
    </location>
</feature>
<dbReference type="SUPFAM" id="SSF88946">
    <property type="entry name" value="Sigma2 domain of RNA polymerase sigma factors"/>
    <property type="match status" value="1"/>
</dbReference>
<protein>
    <submittedName>
        <fullName evidence="10">Sigma-70 family RNA polymerase sigma factor</fullName>
    </submittedName>
</protein>
<dbReference type="NCBIfam" id="TIGR02937">
    <property type="entry name" value="sigma70-ECF"/>
    <property type="match status" value="1"/>
</dbReference>
<feature type="compositionally biased region" description="Low complexity" evidence="6">
    <location>
        <begin position="523"/>
        <end position="532"/>
    </location>
</feature>
<dbReference type="Gene3D" id="1.10.1740.10">
    <property type="match status" value="1"/>
</dbReference>
<dbReference type="SUPFAM" id="SSF88659">
    <property type="entry name" value="Sigma3 and sigma4 domains of RNA polymerase sigma factors"/>
    <property type="match status" value="1"/>
</dbReference>
<dbReference type="PANTHER" id="PTHR43133:SF8">
    <property type="entry name" value="RNA POLYMERASE SIGMA FACTOR HI_1459-RELATED"/>
    <property type="match status" value="1"/>
</dbReference>
<feature type="compositionally biased region" description="Polar residues" evidence="6">
    <location>
        <begin position="408"/>
        <end position="418"/>
    </location>
</feature>
<dbReference type="EMBL" id="CP035494">
    <property type="protein sequence ID" value="QAY58934.1"/>
    <property type="molecule type" value="Genomic_DNA"/>
</dbReference>
<dbReference type="GO" id="GO:0003677">
    <property type="term" value="F:DNA binding"/>
    <property type="evidence" value="ECO:0007669"/>
    <property type="project" value="UniProtKB-KW"/>
</dbReference>
<evidence type="ECO:0000313" key="11">
    <source>
        <dbReference type="Proteomes" id="UP000293995"/>
    </source>
</evidence>
<reference evidence="10 11" key="1">
    <citation type="submission" date="2019-01" db="EMBL/GenBank/DDBJ databases">
        <title>Genome sequencing of strain DFW100M-13.</title>
        <authorList>
            <person name="Heo J."/>
            <person name="Kim S.-J."/>
            <person name="Kim J.-S."/>
            <person name="Hong S.-B."/>
            <person name="Kwon S.-W."/>
        </authorList>
    </citation>
    <scope>NUCLEOTIDE SEQUENCE [LARGE SCALE GENOMIC DNA]</scope>
    <source>
        <strain evidence="10 11">DFW100M-13</strain>
    </source>
</reference>
<dbReference type="AlphaFoldDB" id="A0A4P6EAE6"/>
<feature type="compositionally biased region" description="Low complexity" evidence="6">
    <location>
        <begin position="769"/>
        <end position="858"/>
    </location>
</feature>
<keyword evidence="7" id="KW-1133">Transmembrane helix</keyword>
<feature type="compositionally biased region" description="Low complexity" evidence="6">
    <location>
        <begin position="476"/>
        <end position="508"/>
    </location>
</feature>
<evidence type="ECO:0000256" key="4">
    <source>
        <dbReference type="ARBA" id="ARBA00023125"/>
    </source>
</evidence>
<dbReference type="InterPro" id="IPR039425">
    <property type="entry name" value="RNA_pol_sigma-70-like"/>
</dbReference>
<name>A0A4P6EAE6_9MICO</name>
<comment type="similarity">
    <text evidence="1">Belongs to the sigma-70 factor family. ECF subfamily.</text>
</comment>
<keyword evidence="7" id="KW-0812">Transmembrane</keyword>
<evidence type="ECO:0000256" key="3">
    <source>
        <dbReference type="ARBA" id="ARBA00023082"/>
    </source>
</evidence>
<dbReference type="InterPro" id="IPR027383">
    <property type="entry name" value="Znf_put"/>
</dbReference>
<feature type="compositionally biased region" description="Basic and acidic residues" evidence="6">
    <location>
        <begin position="26"/>
        <end position="40"/>
    </location>
</feature>
<dbReference type="InterPro" id="IPR013325">
    <property type="entry name" value="RNA_pol_sigma_r2"/>
</dbReference>
<dbReference type="KEGG" id="mprt:ET475_02255"/>
<feature type="region of interest" description="Disordered" evidence="6">
    <location>
        <begin position="408"/>
        <end position="628"/>
    </location>
</feature>
<keyword evidence="5" id="KW-0804">Transcription</keyword>
<keyword evidence="11" id="KW-1185">Reference proteome</keyword>
<feature type="region of interest" description="Disordered" evidence="6">
    <location>
        <begin position="1"/>
        <end position="52"/>
    </location>
</feature>
<feature type="compositionally biased region" description="Low complexity" evidence="6">
    <location>
        <begin position="558"/>
        <end position="601"/>
    </location>
</feature>
<sequence>MASHRRVGKNGRCRAPEPGPPTRPGETMRSRRGGEHRPALEETADADLVELSRSGDTDAFGELWRRHYPAGITVARSITSSLEPDDLVQEAYTRIYRSLQRGGGPTGSFRAYLFTSIRNTAAAWGRARRETAIDELDAIADPGTEEQAAEDALDRGLTHQAFRSLPTRWQEVLWYTEIEQMKPAEVAPLLGMKANAVAQLAVRAREGLRAAWVQAHLRSVADGSDCQWTIERLGAYARGGLGKRDKGKVERHLHACARCAIVAAEAKDVSDRLALVLLPLTLGAGAAGYAAWLQLGAPVTAVAGMPSGVVQGAVIAGGVEGAGVGSDAGAGAGLGAGAGVGSGGGSGGGAGGAGAGGGSGVGSGVGGASGGVFAGAGAVAGLAAAGVLVAATIAVGALVIPRTLTAPSSADAQSSANGTVPHAPTPSADVVGEEPDPHNLPTAPPEEPPASPPVPKQPNVPAPDEPDEPDAPEAPPAADTVTTEPVVAEPVEPAPEPVAVDPPAEVTPQEPAQPGDTDEPGDVTDPGGTTDPGDTDPGDIDQPGDVTDPDDTTDPGDTDQPGETTDPGQTTDPGDGTGPGETTDPGDTDQPGDVTDPGETTDPGDGDPGDTTNPGETSPQPARTPLSIGPVSAAFDTRFRWVITVPLTGAAGEDVTIALGNRDPHTVTLGETGQQSIELRPTLAEILADAPITFQYAEDDVPTITTSVLELSDGAVLPLPDAPDGDTDDVSATLPDPGRIQPAEPTPVESLADVPAASALSMRAEVAHAEATPAAIEQANDPTLSSPDATSSSPDTASSSPDTASSSPDTASPVPDTASSSPDTASSSPDTASSSPDTASSAADSPVSTSASDTSNTDSSDDASPDGKTAGVAPAAAATENTTPATDDTAAATDNNTAPATDADTTTAAAPVTADDAAPVTANDAASAPPQ</sequence>
<keyword evidence="3" id="KW-0731">Sigma factor</keyword>